<proteinExistence type="inferred from homology"/>
<reference evidence="9" key="2">
    <citation type="submission" date="2025-09" db="UniProtKB">
        <authorList>
            <consortium name="Ensembl"/>
        </authorList>
    </citation>
    <scope>IDENTIFICATION</scope>
</reference>
<dbReference type="GO" id="GO:0015833">
    <property type="term" value="P:peptide transport"/>
    <property type="evidence" value="ECO:0007669"/>
    <property type="project" value="UniProtKB-KW"/>
</dbReference>
<keyword evidence="5" id="KW-0653">Protein transport</keyword>
<feature type="transmembrane region" description="Helical" evidence="8">
    <location>
        <begin position="56"/>
        <end position="76"/>
    </location>
</feature>
<feature type="transmembrane region" description="Helical" evidence="8">
    <location>
        <begin position="139"/>
        <end position="161"/>
    </location>
</feature>
<dbReference type="OMA" id="MCINIYA"/>
<evidence type="ECO:0000256" key="5">
    <source>
        <dbReference type="ARBA" id="ARBA00022856"/>
    </source>
</evidence>
<keyword evidence="6 8" id="KW-1133">Transmembrane helix</keyword>
<dbReference type="GO" id="GO:0015293">
    <property type="term" value="F:symporter activity"/>
    <property type="evidence" value="ECO:0007669"/>
    <property type="project" value="UniProtKB-KW"/>
</dbReference>
<evidence type="ECO:0000256" key="3">
    <source>
        <dbReference type="ARBA" id="ARBA00022692"/>
    </source>
</evidence>
<reference evidence="9" key="1">
    <citation type="submission" date="2025-08" db="UniProtKB">
        <authorList>
            <consortium name="Ensembl"/>
        </authorList>
    </citation>
    <scope>IDENTIFICATION</scope>
</reference>
<evidence type="ECO:0008006" key="10">
    <source>
        <dbReference type="Google" id="ProtNLM"/>
    </source>
</evidence>
<keyword evidence="3 8" id="KW-0812">Transmembrane</keyword>
<dbReference type="Gene3D" id="1.20.1250.20">
    <property type="entry name" value="MFS general substrate transporter like domains"/>
    <property type="match status" value="1"/>
</dbReference>
<keyword evidence="7 8" id="KW-0472">Membrane</keyword>
<keyword evidence="5" id="KW-0571">Peptide transport</keyword>
<dbReference type="GO" id="GO:0016020">
    <property type="term" value="C:membrane"/>
    <property type="evidence" value="ECO:0007669"/>
    <property type="project" value="UniProtKB-SubCell"/>
</dbReference>
<dbReference type="GeneTree" id="ENSGT00940000158916"/>
<keyword evidence="4" id="KW-0769">Symport</keyword>
<evidence type="ECO:0000256" key="2">
    <source>
        <dbReference type="ARBA" id="ARBA00005982"/>
    </source>
</evidence>
<protein>
    <recommendedName>
        <fullName evidence="10">Solute carrier family 15 member 5</fullName>
    </recommendedName>
</protein>
<comment type="subcellular location">
    <subcellularLocation>
        <location evidence="1">Membrane</location>
        <topology evidence="1">Multi-pass membrane protein</topology>
    </subcellularLocation>
</comment>
<evidence type="ECO:0000256" key="7">
    <source>
        <dbReference type="ARBA" id="ARBA00023136"/>
    </source>
</evidence>
<evidence type="ECO:0000256" key="8">
    <source>
        <dbReference type="SAM" id="Phobius"/>
    </source>
</evidence>
<feature type="transmembrane region" description="Helical" evidence="8">
    <location>
        <begin position="181"/>
        <end position="200"/>
    </location>
</feature>
<sequence length="252" mass="27110">VPSTYYIQAMNSNLNVSGFLIPIAAMNSVSIVPTVLLSPLLVFAMSTLLNISMISTTSIAVGQACAALSMLLAGVMELYRRSCSPTEQTLSGKVFPISSMPCYLLLPQYLLLGMADALAAPATYRVLCRLAPHGGQALAKNVLGLCNGAAGILGTILVQAVHHLSSGSLYPDDLQHGYLEGYFFLLAFFMCINIYALCIYTQRYVNKVREEGPPVAGQSSLAQKLLEHEKSFAFYDSTLEGSAFTFSPDDDL</sequence>
<accession>S4RQA4</accession>
<dbReference type="AlphaFoldDB" id="S4RQA4"/>
<comment type="similarity">
    <text evidence="2">Belongs to the major facilitator superfamily. Proton-dependent oligopeptide transporter (POT/PTR) (TC 2.A.17) family.</text>
</comment>
<dbReference type="STRING" id="7757.ENSPMAP00000007390"/>
<feature type="transmembrane region" description="Helical" evidence="8">
    <location>
        <begin position="109"/>
        <end position="127"/>
    </location>
</feature>
<feature type="transmembrane region" description="Helical" evidence="8">
    <location>
        <begin position="20"/>
        <end position="44"/>
    </location>
</feature>
<dbReference type="HOGENOM" id="CLU_096687_0_0_1"/>
<organism evidence="9">
    <name type="scientific">Petromyzon marinus</name>
    <name type="common">Sea lamprey</name>
    <dbReference type="NCBI Taxonomy" id="7757"/>
    <lineage>
        <taxon>Eukaryota</taxon>
        <taxon>Metazoa</taxon>
        <taxon>Chordata</taxon>
        <taxon>Craniata</taxon>
        <taxon>Vertebrata</taxon>
        <taxon>Cyclostomata</taxon>
        <taxon>Hyperoartia</taxon>
        <taxon>Petromyzontiformes</taxon>
        <taxon>Petromyzontidae</taxon>
        <taxon>Petromyzon</taxon>
    </lineage>
</organism>
<dbReference type="InterPro" id="IPR036259">
    <property type="entry name" value="MFS_trans_sf"/>
</dbReference>
<keyword evidence="4" id="KW-0813">Transport</keyword>
<dbReference type="InterPro" id="IPR000109">
    <property type="entry name" value="POT_fam"/>
</dbReference>
<dbReference type="PANTHER" id="PTHR11654">
    <property type="entry name" value="OLIGOPEPTIDE TRANSPORTER-RELATED"/>
    <property type="match status" value="1"/>
</dbReference>
<evidence type="ECO:0000256" key="4">
    <source>
        <dbReference type="ARBA" id="ARBA00022847"/>
    </source>
</evidence>
<dbReference type="Ensembl" id="ENSPMAT00000007422.1">
    <property type="protein sequence ID" value="ENSPMAP00000007390.1"/>
    <property type="gene ID" value="ENSPMAG00000006698.1"/>
</dbReference>
<evidence type="ECO:0000256" key="6">
    <source>
        <dbReference type="ARBA" id="ARBA00022989"/>
    </source>
</evidence>
<evidence type="ECO:0000256" key="1">
    <source>
        <dbReference type="ARBA" id="ARBA00004141"/>
    </source>
</evidence>
<evidence type="ECO:0000313" key="9">
    <source>
        <dbReference type="Ensembl" id="ENSPMAP00000007390.1"/>
    </source>
</evidence>
<name>S4RQA4_PETMA</name>
<dbReference type="Pfam" id="PF00854">
    <property type="entry name" value="PTR2"/>
    <property type="match status" value="1"/>
</dbReference>